<dbReference type="Gene3D" id="3.10.350.10">
    <property type="entry name" value="LysM domain"/>
    <property type="match status" value="1"/>
</dbReference>
<feature type="domain" description="LysM" evidence="1">
    <location>
        <begin position="176"/>
        <end position="225"/>
    </location>
</feature>
<evidence type="ECO:0000313" key="2">
    <source>
        <dbReference type="EMBL" id="ANY67583.1"/>
    </source>
</evidence>
<name>A0A1B2DIQ9_9BACL</name>
<dbReference type="SMART" id="SM00257">
    <property type="entry name" value="LysM"/>
    <property type="match status" value="1"/>
</dbReference>
<dbReference type="EMBL" id="CP016808">
    <property type="protein sequence ID" value="ANY67583.1"/>
    <property type="molecule type" value="Genomic_DNA"/>
</dbReference>
<proteinExistence type="predicted"/>
<dbReference type="Pfam" id="PF01476">
    <property type="entry name" value="LysM"/>
    <property type="match status" value="1"/>
</dbReference>
<dbReference type="InterPro" id="IPR036779">
    <property type="entry name" value="LysM_dom_sf"/>
</dbReference>
<evidence type="ECO:0000259" key="1">
    <source>
        <dbReference type="PROSITE" id="PS51782"/>
    </source>
</evidence>
<organism evidence="2">
    <name type="scientific">Paenibacillus sp. BIHB 4019</name>
    <dbReference type="NCBI Taxonomy" id="1870819"/>
    <lineage>
        <taxon>Bacteria</taxon>
        <taxon>Bacillati</taxon>
        <taxon>Bacillota</taxon>
        <taxon>Bacilli</taxon>
        <taxon>Bacillales</taxon>
        <taxon>Paenibacillaceae</taxon>
        <taxon>Paenibacillus</taxon>
    </lineage>
</organism>
<reference evidence="2" key="1">
    <citation type="submission" date="2016-08" db="EMBL/GenBank/DDBJ databases">
        <title>Complete Genome Seqeunce of Paenibacillus sp. BIHB 4019 from tea rhizoplane.</title>
        <authorList>
            <person name="Thakur R."/>
            <person name="Swarnkar M.K."/>
            <person name="Gulati A."/>
        </authorList>
    </citation>
    <scope>NUCLEOTIDE SEQUENCE [LARGE SCALE GENOMIC DNA]</scope>
    <source>
        <strain evidence="2">BIHB4019</strain>
    </source>
</reference>
<dbReference type="AlphaFoldDB" id="A0A1B2DIQ9"/>
<accession>A0A1B2DIQ9</accession>
<dbReference type="RefSeq" id="WP_099518769.1">
    <property type="nucleotide sequence ID" value="NZ_CP016808.1"/>
</dbReference>
<dbReference type="CDD" id="cd00118">
    <property type="entry name" value="LysM"/>
    <property type="match status" value="1"/>
</dbReference>
<gene>
    <name evidence="2" type="ORF">BBD42_14700</name>
</gene>
<sequence>MITNKHHEYGIWLSYNNQEIGFQLPVNPAELQISDATSGKSYDVSGLGEINVIQSPKLTEISFDSFFPAPGANYSFIASETLLEPYVYLTLIQDWMKKKRPIRFIFTGASFDLNLAVSIEKFEWREAAGSGDIEYSLGLKKYVFYKARPVEIKKGHEKSFHEERDTKGRQTKETPKTYTLVSGDTLIGVAKKQLGDESRWKEIQKLNGIADSELRKLQIGRVLKLPG</sequence>
<dbReference type="InterPro" id="IPR018392">
    <property type="entry name" value="LysM"/>
</dbReference>
<protein>
    <submittedName>
        <fullName evidence="2">Peptidoglycan-binding protein LysM</fullName>
    </submittedName>
</protein>
<dbReference type="PROSITE" id="PS51782">
    <property type="entry name" value="LYSM"/>
    <property type="match status" value="1"/>
</dbReference>